<keyword evidence="4" id="KW-0808">Transferase</keyword>
<sequence length="573" mass="64042">MYILGIWDGHDAGAAVLHDGRIAFAINEERLSRRKLDAGFPKLSIEACLSYLNLTPQDIDCISSSTTDFSKTLTRAFPVLKEQYYMLRRRKADHGTFPTIKKKLKYLLTEIPPSRASLLASNALLKRQLITMGFSNITLKHYDHHFCHAAAAAFCSGFDRCLVITLDGIGDGLSGSISVLEEGQLRRTAVIGGRDSFGIFFEHVTNLLNMRELEDEGKVMALADYAYPVEDSKNPLMDFFLVRGVEVFARYGSLEMYEKLKKILWRYPSEQFAFMAQRTLEVKITRLIRNAIKLTNCGNIALSGGVFSNIKVNMLVDELEEVSGCFIFPHMGDGGLALGAAMAANYDINNVSRYDFKDVFFGPDFGETSESGVAAALNKYNLTYKRYEDSGELINETAKLIADGQIVFWFQGRMEYGPRALGNRSILAAADSEEIKNHLNLRLKMRVWYQPFCPSILEEDFKRLLVSRPQPQYDRFMTRGCRLQHGAAPQMKGVISLGATCRPQVVSEGDGLFYELLAEVKKQTGSGVVLNTSFNLHGDPLVCTPEDAVKTFIATNNGHMVIGNYMVTKRGSD</sequence>
<evidence type="ECO:0000313" key="5">
    <source>
        <dbReference type="Proteomes" id="UP000060487"/>
    </source>
</evidence>
<dbReference type="Gene3D" id="3.30.420.40">
    <property type="match status" value="2"/>
</dbReference>
<dbReference type="Pfam" id="PF16861">
    <property type="entry name" value="Carbam_trans_C"/>
    <property type="match status" value="1"/>
</dbReference>
<dbReference type="InterPro" id="IPR031730">
    <property type="entry name" value="Carbam_trans_C"/>
</dbReference>
<dbReference type="EMBL" id="LNQR01000054">
    <property type="protein sequence ID" value="KWT86928.1"/>
    <property type="molecule type" value="Genomic_DNA"/>
</dbReference>
<keyword evidence="5" id="KW-1185">Reference proteome</keyword>
<dbReference type="CDD" id="cd24100">
    <property type="entry name" value="ASKHA_NBD_MJ1051-like_N"/>
    <property type="match status" value="1"/>
</dbReference>
<dbReference type="Proteomes" id="UP000060487">
    <property type="component" value="Unassembled WGS sequence"/>
</dbReference>
<name>A0ABR5SJS9_9BACT</name>
<dbReference type="InterPro" id="IPR051338">
    <property type="entry name" value="NodU/CmcH_Carbamoyltrnsfr"/>
</dbReference>
<evidence type="ECO:0000259" key="3">
    <source>
        <dbReference type="Pfam" id="PF16861"/>
    </source>
</evidence>
<proteinExistence type="inferred from homology"/>
<gene>
    <name evidence="4" type="ORF">ASN18_1400</name>
</gene>
<organism evidence="4 5">
    <name type="scientific">Candidatus Magnetominusculus xianensis</name>
    <dbReference type="NCBI Taxonomy" id="1748249"/>
    <lineage>
        <taxon>Bacteria</taxon>
        <taxon>Pseudomonadati</taxon>
        <taxon>Nitrospirota</taxon>
        <taxon>Nitrospiria</taxon>
        <taxon>Nitrospirales</taxon>
        <taxon>Nitrospiraceae</taxon>
        <taxon>Candidatus Magnetominusculus</taxon>
    </lineage>
</organism>
<dbReference type="PANTHER" id="PTHR34847">
    <property type="entry name" value="NODULATION PROTEIN U"/>
    <property type="match status" value="1"/>
</dbReference>
<dbReference type="PANTHER" id="PTHR34847:SF1">
    <property type="entry name" value="NODULATION PROTEIN U"/>
    <property type="match status" value="1"/>
</dbReference>
<dbReference type="GO" id="GO:0016740">
    <property type="term" value="F:transferase activity"/>
    <property type="evidence" value="ECO:0007669"/>
    <property type="project" value="UniProtKB-KW"/>
</dbReference>
<dbReference type="InterPro" id="IPR038152">
    <property type="entry name" value="Carbam_trans_C_sf"/>
</dbReference>
<comment type="similarity">
    <text evidence="1">Belongs to the NodU/CmcH family.</text>
</comment>
<dbReference type="Pfam" id="PF02543">
    <property type="entry name" value="Carbam_trans_N"/>
    <property type="match status" value="1"/>
</dbReference>
<reference evidence="4 5" key="1">
    <citation type="submission" date="2015-11" db="EMBL/GenBank/DDBJ databases">
        <authorList>
            <person name="Lin W."/>
        </authorList>
    </citation>
    <scope>NUCLEOTIDE SEQUENCE [LARGE SCALE GENOMIC DNA]</scope>
    <source>
        <strain evidence="4 5">HCH-1</strain>
    </source>
</reference>
<feature type="domain" description="Carbamoyltransferase" evidence="2">
    <location>
        <begin position="3"/>
        <end position="342"/>
    </location>
</feature>
<protein>
    <submittedName>
        <fullName evidence="4">Carbamoyl transferase</fullName>
    </submittedName>
</protein>
<dbReference type="Gene3D" id="3.90.870.20">
    <property type="entry name" value="Carbamoyltransferase, C-terminal domain"/>
    <property type="match status" value="1"/>
</dbReference>
<dbReference type="InterPro" id="IPR043129">
    <property type="entry name" value="ATPase_NBD"/>
</dbReference>
<dbReference type="InterPro" id="IPR003696">
    <property type="entry name" value="Carbtransf_dom"/>
</dbReference>
<evidence type="ECO:0000256" key="1">
    <source>
        <dbReference type="ARBA" id="ARBA00006129"/>
    </source>
</evidence>
<comment type="caution">
    <text evidence="4">The sequence shown here is derived from an EMBL/GenBank/DDBJ whole genome shotgun (WGS) entry which is preliminary data.</text>
</comment>
<feature type="domain" description="Carbamoyltransferase C-terminal" evidence="3">
    <location>
        <begin position="398"/>
        <end position="569"/>
    </location>
</feature>
<accession>A0ABR5SJS9</accession>
<dbReference type="SUPFAM" id="SSF53067">
    <property type="entry name" value="Actin-like ATPase domain"/>
    <property type="match status" value="1"/>
</dbReference>
<evidence type="ECO:0000313" key="4">
    <source>
        <dbReference type="EMBL" id="KWT86928.1"/>
    </source>
</evidence>
<evidence type="ECO:0000259" key="2">
    <source>
        <dbReference type="Pfam" id="PF02543"/>
    </source>
</evidence>
<dbReference type="RefSeq" id="WP_085052026.1">
    <property type="nucleotide sequence ID" value="NZ_LNQR01000054.1"/>
</dbReference>